<comment type="caution">
    <text evidence="1">The sequence shown here is derived from an EMBL/GenBank/DDBJ whole genome shotgun (WGS) entry which is preliminary data.</text>
</comment>
<dbReference type="Proteomes" id="UP000191285">
    <property type="component" value="Unassembled WGS sequence"/>
</dbReference>
<evidence type="ECO:0000313" key="1">
    <source>
        <dbReference type="EMBL" id="OQE13951.1"/>
    </source>
</evidence>
<dbReference type="AlphaFoldDB" id="A0A1V6SIS7"/>
<dbReference type="EMBL" id="MLKD01000041">
    <property type="protein sequence ID" value="OQE13951.1"/>
    <property type="molecule type" value="Genomic_DNA"/>
</dbReference>
<dbReference type="OrthoDB" id="4323916at2759"/>
<gene>
    <name evidence="1" type="ORF">PENSTE_c041G07433</name>
</gene>
<keyword evidence="2" id="KW-1185">Reference proteome</keyword>
<accession>A0A1V6SIS7</accession>
<organism evidence="1 2">
    <name type="scientific">Penicillium steckii</name>
    <dbReference type="NCBI Taxonomy" id="303698"/>
    <lineage>
        <taxon>Eukaryota</taxon>
        <taxon>Fungi</taxon>
        <taxon>Dikarya</taxon>
        <taxon>Ascomycota</taxon>
        <taxon>Pezizomycotina</taxon>
        <taxon>Eurotiomycetes</taxon>
        <taxon>Eurotiomycetidae</taxon>
        <taxon>Eurotiales</taxon>
        <taxon>Aspergillaceae</taxon>
        <taxon>Penicillium</taxon>
    </lineage>
</organism>
<protein>
    <submittedName>
        <fullName evidence="1">Uncharacterized protein</fullName>
    </submittedName>
</protein>
<reference evidence="2" key="1">
    <citation type="journal article" date="2017" name="Nat. Microbiol.">
        <title>Global analysis of biosynthetic gene clusters reveals vast potential of secondary metabolite production in Penicillium species.</title>
        <authorList>
            <person name="Nielsen J.C."/>
            <person name="Grijseels S."/>
            <person name="Prigent S."/>
            <person name="Ji B."/>
            <person name="Dainat J."/>
            <person name="Nielsen K.F."/>
            <person name="Frisvad J.C."/>
            <person name="Workman M."/>
            <person name="Nielsen J."/>
        </authorList>
    </citation>
    <scope>NUCLEOTIDE SEQUENCE [LARGE SCALE GENOMIC DNA]</scope>
    <source>
        <strain evidence="2">IBT 24891</strain>
    </source>
</reference>
<sequence>MEYSKLEYNASEHDDLFSIPLVENDAEQWLSNEFVMLQSTRPQALCEDP</sequence>
<evidence type="ECO:0000313" key="2">
    <source>
        <dbReference type="Proteomes" id="UP000191285"/>
    </source>
</evidence>
<proteinExistence type="predicted"/>
<name>A0A1V6SIS7_9EURO</name>